<gene>
    <name evidence="6" type="ORF">GKE97_23900</name>
</gene>
<keyword evidence="3" id="KW-0862">Zinc</keyword>
<keyword evidence="2" id="KW-0863">Zinc-finger</keyword>
<dbReference type="Pfam" id="PF02663">
    <property type="entry name" value="FmdE"/>
    <property type="match status" value="1"/>
</dbReference>
<name>A0A6I2R9K2_FLAPL</name>
<dbReference type="EMBL" id="WKPR01000042">
    <property type="protein sequence ID" value="MSB22509.1"/>
    <property type="molecule type" value="Genomic_DNA"/>
</dbReference>
<evidence type="ECO:0000256" key="1">
    <source>
        <dbReference type="ARBA" id="ARBA00022723"/>
    </source>
</evidence>
<accession>A0A6I2R9K2</accession>
<dbReference type="InterPro" id="IPR000962">
    <property type="entry name" value="Znf_DskA_TraR"/>
</dbReference>
<proteinExistence type="predicted"/>
<dbReference type="InterPro" id="IPR053194">
    <property type="entry name" value="tRNA_methyltr_O"/>
</dbReference>
<dbReference type="GO" id="GO:0008270">
    <property type="term" value="F:zinc ion binding"/>
    <property type="evidence" value="ECO:0007669"/>
    <property type="project" value="UniProtKB-KW"/>
</dbReference>
<sequence length="179" mass="20006">MNMEQQALWEKCVAFHGHACGGLTIGFQAARYAMELLELDFSADEDVVCIAENDACGVDAIQVLLGCSVGKGNLLFHLRGKQAFSFYNRKTGKAVRLVLRPTPAEYQTKEERFRYLQDAAPASLFDVKPAVLSLPERARLFQSHPCDGCGEVTAEHLLRLENGKKLCLDCFRAYNRFDV</sequence>
<evidence type="ECO:0000256" key="3">
    <source>
        <dbReference type="ARBA" id="ARBA00022833"/>
    </source>
</evidence>
<evidence type="ECO:0000313" key="7">
    <source>
        <dbReference type="Proteomes" id="UP000434475"/>
    </source>
</evidence>
<dbReference type="SUPFAM" id="SSF143555">
    <property type="entry name" value="FwdE-like"/>
    <property type="match status" value="1"/>
</dbReference>
<feature type="domain" description="Formylmethanofuran dehydrogenase subunit E" evidence="5">
    <location>
        <begin position="15"/>
        <end position="110"/>
    </location>
</feature>
<dbReference type="InterPro" id="IPR003814">
    <property type="entry name" value="FmdEsu_dom"/>
</dbReference>
<dbReference type="Gene3D" id="3.30.1330.130">
    <property type="match status" value="1"/>
</dbReference>
<dbReference type="InterPro" id="IPR026328">
    <property type="entry name" value="FmdE"/>
</dbReference>
<evidence type="ECO:0000259" key="4">
    <source>
        <dbReference type="Pfam" id="PF01258"/>
    </source>
</evidence>
<dbReference type="PANTHER" id="PTHR39418:SF1">
    <property type="entry name" value="DEHYDROGENASE"/>
    <property type="match status" value="1"/>
</dbReference>
<feature type="domain" description="Zinc finger DksA/TraR C4-type" evidence="4">
    <location>
        <begin position="141"/>
        <end position="175"/>
    </location>
</feature>
<dbReference type="Proteomes" id="UP000434475">
    <property type="component" value="Unassembled WGS sequence"/>
</dbReference>
<keyword evidence="1" id="KW-0479">Metal-binding</keyword>
<evidence type="ECO:0000256" key="2">
    <source>
        <dbReference type="ARBA" id="ARBA00022771"/>
    </source>
</evidence>
<dbReference type="AlphaFoldDB" id="A0A6I2R9K2"/>
<protein>
    <submittedName>
        <fullName evidence="6">Formylmethanofuran dehydrogenase</fullName>
    </submittedName>
</protein>
<reference evidence="6 7" key="1">
    <citation type="journal article" date="2019" name="Nat. Med.">
        <title>A library of human gut bacterial isolates paired with longitudinal multiomics data enables mechanistic microbiome research.</title>
        <authorList>
            <person name="Poyet M."/>
            <person name="Groussin M."/>
            <person name="Gibbons S.M."/>
            <person name="Avila-Pacheco J."/>
            <person name="Jiang X."/>
            <person name="Kearney S.M."/>
            <person name="Perrotta A.R."/>
            <person name="Berdy B."/>
            <person name="Zhao S."/>
            <person name="Lieberman T.D."/>
            <person name="Swanson P.K."/>
            <person name="Smith M."/>
            <person name="Roesemann S."/>
            <person name="Alexander J.E."/>
            <person name="Rich S.A."/>
            <person name="Livny J."/>
            <person name="Vlamakis H."/>
            <person name="Clish C."/>
            <person name="Bullock K."/>
            <person name="Deik A."/>
            <person name="Scott J."/>
            <person name="Pierce K.A."/>
            <person name="Xavier R.J."/>
            <person name="Alm E.J."/>
        </authorList>
    </citation>
    <scope>NUCLEOTIDE SEQUENCE [LARGE SCALE GENOMIC DNA]</scope>
    <source>
        <strain evidence="6 7">BIOML-A2</strain>
    </source>
</reference>
<evidence type="ECO:0000259" key="5">
    <source>
        <dbReference type="Pfam" id="PF02663"/>
    </source>
</evidence>
<comment type="caution">
    <text evidence="6">The sequence shown here is derived from an EMBL/GenBank/DDBJ whole genome shotgun (WGS) entry which is preliminary data.</text>
</comment>
<organism evidence="6 7">
    <name type="scientific">Flavonifractor plautii</name>
    <name type="common">Fusobacterium plautii</name>
    <dbReference type="NCBI Taxonomy" id="292800"/>
    <lineage>
        <taxon>Bacteria</taxon>
        <taxon>Bacillati</taxon>
        <taxon>Bacillota</taxon>
        <taxon>Clostridia</taxon>
        <taxon>Eubacteriales</taxon>
        <taxon>Oscillospiraceae</taxon>
        <taxon>Flavonifractor</taxon>
    </lineage>
</organism>
<dbReference type="Pfam" id="PF01258">
    <property type="entry name" value="zf-dskA_traR"/>
    <property type="match status" value="1"/>
</dbReference>
<dbReference type="PANTHER" id="PTHR39418">
    <property type="entry name" value="DEHYDROGENASE-RELATED"/>
    <property type="match status" value="1"/>
</dbReference>
<evidence type="ECO:0000313" key="6">
    <source>
        <dbReference type="EMBL" id="MSB22509.1"/>
    </source>
</evidence>
<dbReference type="PIRSF" id="PIRSF006578">
    <property type="entry name" value="FwdE"/>
    <property type="match status" value="1"/>
</dbReference>